<reference evidence="2 3" key="1">
    <citation type="submission" date="2012-06" db="EMBL/GenBank/DDBJ databases">
        <title>Complete sequence of chromosome of Mycobacterium chubuense NBB4.</title>
        <authorList>
            <consortium name="US DOE Joint Genome Institute"/>
            <person name="Lucas S."/>
            <person name="Han J."/>
            <person name="Lapidus A."/>
            <person name="Cheng J.-F."/>
            <person name="Goodwin L."/>
            <person name="Pitluck S."/>
            <person name="Peters L."/>
            <person name="Mikhailova N."/>
            <person name="Teshima H."/>
            <person name="Detter J.C."/>
            <person name="Han C."/>
            <person name="Tapia R."/>
            <person name="Land M."/>
            <person name="Hauser L."/>
            <person name="Kyrpides N."/>
            <person name="Ivanova N."/>
            <person name="Pagani I."/>
            <person name="Mattes T."/>
            <person name="Holmes A."/>
            <person name="Rutledge P."/>
            <person name="Paulsen I."/>
            <person name="Coleman N."/>
            <person name="Woyke T."/>
        </authorList>
    </citation>
    <scope>NUCLEOTIDE SEQUENCE [LARGE SCALE GENOMIC DNA]</scope>
    <source>
        <strain evidence="2 3">NBB4</strain>
    </source>
</reference>
<dbReference type="STRING" id="710421.Mycch_0154"/>
<dbReference type="EMBL" id="CP003053">
    <property type="protein sequence ID" value="AFM14980.1"/>
    <property type="molecule type" value="Genomic_DNA"/>
</dbReference>
<dbReference type="AlphaFoldDB" id="I4BCH3"/>
<sequence length="62" mass="6624">MPGPQPNSLTEETVTGRRDSQDTTIKLVDVAEFLVVEFEKGRLPTAGPLCRSGDAGMPCPHA</sequence>
<keyword evidence="3" id="KW-1185">Reference proteome</keyword>
<dbReference type="HOGENOM" id="CLU_2899335_0_0_11"/>
<protein>
    <submittedName>
        <fullName evidence="2">Uncharacterized protein</fullName>
    </submittedName>
</protein>
<proteinExistence type="predicted"/>
<evidence type="ECO:0000256" key="1">
    <source>
        <dbReference type="SAM" id="MobiDB-lite"/>
    </source>
</evidence>
<feature type="compositionally biased region" description="Polar residues" evidence="1">
    <location>
        <begin position="1"/>
        <end position="13"/>
    </location>
</feature>
<accession>I4BCH3</accession>
<evidence type="ECO:0000313" key="2">
    <source>
        <dbReference type="EMBL" id="AFM14980.1"/>
    </source>
</evidence>
<feature type="region of interest" description="Disordered" evidence="1">
    <location>
        <begin position="1"/>
        <end position="20"/>
    </location>
</feature>
<name>I4BCH3_MYCCN</name>
<dbReference type="Proteomes" id="UP000006057">
    <property type="component" value="Chromosome"/>
</dbReference>
<dbReference type="RefSeq" id="WP_014813472.1">
    <property type="nucleotide sequence ID" value="NC_018027.1"/>
</dbReference>
<gene>
    <name evidence="2" type="ordered locus">Mycch_0154</name>
</gene>
<dbReference type="PATRIC" id="fig|710421.3.peg.146"/>
<evidence type="ECO:0000313" key="3">
    <source>
        <dbReference type="Proteomes" id="UP000006057"/>
    </source>
</evidence>
<organism evidence="2 3">
    <name type="scientific">Mycolicibacterium chubuense (strain NBB4)</name>
    <name type="common">Mycobacterium chubuense</name>
    <dbReference type="NCBI Taxonomy" id="710421"/>
    <lineage>
        <taxon>Bacteria</taxon>
        <taxon>Bacillati</taxon>
        <taxon>Actinomycetota</taxon>
        <taxon>Actinomycetes</taxon>
        <taxon>Mycobacteriales</taxon>
        <taxon>Mycobacteriaceae</taxon>
        <taxon>Mycolicibacterium</taxon>
    </lineage>
</organism>
<dbReference type="KEGG" id="mcb:Mycch_0154"/>